<name>V7D0L6_PHAVU</name>
<evidence type="ECO:0000313" key="1">
    <source>
        <dbReference type="EMBL" id="ESW35919.1"/>
    </source>
</evidence>
<organism evidence="1">
    <name type="scientific">Phaseolus vulgaris</name>
    <name type="common">Kidney bean</name>
    <name type="synonym">French bean</name>
    <dbReference type="NCBI Taxonomy" id="3885"/>
    <lineage>
        <taxon>Eukaryota</taxon>
        <taxon>Viridiplantae</taxon>
        <taxon>Streptophyta</taxon>
        <taxon>Embryophyta</taxon>
        <taxon>Tracheophyta</taxon>
        <taxon>Spermatophyta</taxon>
        <taxon>Magnoliopsida</taxon>
        <taxon>eudicotyledons</taxon>
        <taxon>Gunneridae</taxon>
        <taxon>Pentapetalae</taxon>
        <taxon>rosids</taxon>
        <taxon>fabids</taxon>
        <taxon>Fabales</taxon>
        <taxon>Fabaceae</taxon>
        <taxon>Papilionoideae</taxon>
        <taxon>50 kb inversion clade</taxon>
        <taxon>NPAAA clade</taxon>
        <taxon>indigoferoid/millettioid clade</taxon>
        <taxon>Phaseoleae</taxon>
        <taxon>Phaseolus</taxon>
    </lineage>
</organism>
<sequence length="113" mass="12786">TSKEGNSSISSQARETRKLLGGHCKCLEKHAFGIIITEDPRKDIYSISSQAWRRRKLLGGNCECLEKQAFIGGLVAFLLGSVRDSNIYLTNRVRTTLGLSSILEFNQDFWDYR</sequence>
<dbReference type="Gramene" id="ESW35919">
    <property type="protein sequence ID" value="ESW35919"/>
    <property type="gene ID" value="PHAVU_L004900g"/>
</dbReference>
<protein>
    <submittedName>
        <fullName evidence="1">Uncharacterized protein</fullName>
    </submittedName>
</protein>
<dbReference type="AlphaFoldDB" id="V7D0L6"/>
<dbReference type="EMBL" id="KI548565">
    <property type="protein sequence ID" value="ESW35919.1"/>
    <property type="molecule type" value="Genomic_DNA"/>
</dbReference>
<dbReference type="OrthoDB" id="1824142at2759"/>
<feature type="non-terminal residue" evidence="1">
    <location>
        <position position="1"/>
    </location>
</feature>
<accession>V7D0L6</accession>
<proteinExistence type="predicted"/>
<reference evidence="1" key="1">
    <citation type="submission" date="2013-04" db="EMBL/GenBank/DDBJ databases">
        <authorList>
            <person name="Schmutz J."/>
            <person name="McClean P."/>
            <person name="Shu S."/>
            <person name="Cregan P."/>
            <person name="Rokhsar D."/>
            <person name="Jackson S."/>
        </authorList>
    </citation>
    <scope>NUCLEOTIDE SEQUENCE</scope>
</reference>
<gene>
    <name evidence="1" type="ORF">PHAVU_L004900g</name>
</gene>